<sequence>MSSRVAWAILPFGFVLSVIDAWFSIQSIAGSIGAEDAPDYVVASVVGLFLTGFAVFLPVLKQAFRSVLWGLLWFLMTVGDVGTSIFGAIWYGAMHHDFREPIMFASIHYQPSNWQATAVYIVFVVTVQACCVAFGYAILALSRGAEQRTTSAYW</sequence>
<keyword evidence="1" id="KW-0472">Membrane</keyword>
<proteinExistence type="predicted"/>
<feature type="transmembrane region" description="Helical" evidence="1">
    <location>
        <begin position="40"/>
        <end position="60"/>
    </location>
</feature>
<organism evidence="2 3">
    <name type="scientific">Paractinoplanes deccanensis</name>
    <dbReference type="NCBI Taxonomy" id="113561"/>
    <lineage>
        <taxon>Bacteria</taxon>
        <taxon>Bacillati</taxon>
        <taxon>Actinomycetota</taxon>
        <taxon>Actinomycetes</taxon>
        <taxon>Micromonosporales</taxon>
        <taxon>Micromonosporaceae</taxon>
        <taxon>Paractinoplanes</taxon>
    </lineage>
</organism>
<dbReference type="EMBL" id="BOMI01000057">
    <property type="protein sequence ID" value="GID74329.1"/>
    <property type="molecule type" value="Genomic_DNA"/>
</dbReference>
<keyword evidence="1" id="KW-0812">Transmembrane</keyword>
<protein>
    <submittedName>
        <fullName evidence="2">Uncharacterized protein</fullName>
    </submittedName>
</protein>
<keyword evidence="1" id="KW-1133">Transmembrane helix</keyword>
<dbReference type="Proteomes" id="UP000609879">
    <property type="component" value="Unassembled WGS sequence"/>
</dbReference>
<reference evidence="2 3" key="1">
    <citation type="submission" date="2021-01" db="EMBL/GenBank/DDBJ databases">
        <title>Whole genome shotgun sequence of Actinoplanes deccanensis NBRC 13994.</title>
        <authorList>
            <person name="Komaki H."/>
            <person name="Tamura T."/>
        </authorList>
    </citation>
    <scope>NUCLEOTIDE SEQUENCE [LARGE SCALE GENOMIC DNA]</scope>
    <source>
        <strain evidence="2 3">NBRC 13994</strain>
    </source>
</reference>
<name>A0ABQ3Y2W1_9ACTN</name>
<evidence type="ECO:0000313" key="3">
    <source>
        <dbReference type="Proteomes" id="UP000609879"/>
    </source>
</evidence>
<feature type="transmembrane region" description="Helical" evidence="1">
    <location>
        <begin position="118"/>
        <end position="141"/>
    </location>
</feature>
<dbReference type="RefSeq" id="WP_379035973.1">
    <property type="nucleotide sequence ID" value="NZ_JBHRZA010000005.1"/>
</dbReference>
<evidence type="ECO:0000256" key="1">
    <source>
        <dbReference type="SAM" id="Phobius"/>
    </source>
</evidence>
<feature type="transmembrane region" description="Helical" evidence="1">
    <location>
        <begin position="67"/>
        <end position="93"/>
    </location>
</feature>
<keyword evidence="3" id="KW-1185">Reference proteome</keyword>
<accession>A0ABQ3Y2W1</accession>
<comment type="caution">
    <text evidence="2">The sequence shown here is derived from an EMBL/GenBank/DDBJ whole genome shotgun (WGS) entry which is preliminary data.</text>
</comment>
<evidence type="ECO:0000313" key="2">
    <source>
        <dbReference type="EMBL" id="GID74329.1"/>
    </source>
</evidence>
<gene>
    <name evidence="2" type="ORF">Ade02nite_29700</name>
</gene>